<protein>
    <submittedName>
        <fullName evidence="8">Uncharacterized protein</fullName>
    </submittedName>
</protein>
<dbReference type="InterPro" id="IPR037185">
    <property type="entry name" value="EmrE-like"/>
</dbReference>
<feature type="transmembrane region" description="Helical" evidence="7">
    <location>
        <begin position="101"/>
        <end position="122"/>
    </location>
</feature>
<evidence type="ECO:0000256" key="5">
    <source>
        <dbReference type="ARBA" id="ARBA00022989"/>
    </source>
</evidence>
<organism evidence="8 9">
    <name type="scientific">Cymbomonas tetramitiformis</name>
    <dbReference type="NCBI Taxonomy" id="36881"/>
    <lineage>
        <taxon>Eukaryota</taxon>
        <taxon>Viridiplantae</taxon>
        <taxon>Chlorophyta</taxon>
        <taxon>Pyramimonadophyceae</taxon>
        <taxon>Pyramimonadales</taxon>
        <taxon>Pyramimonadaceae</taxon>
        <taxon>Cymbomonas</taxon>
    </lineage>
</organism>
<dbReference type="SUPFAM" id="SSF103481">
    <property type="entry name" value="Multidrug resistance efflux transporter EmrE"/>
    <property type="match status" value="1"/>
</dbReference>
<sequence>MHKVSDIGADQEKGQTKEIQRAELFGFQLDLTGPQLFALLTAGSLVSAISFSALQEGAYRVPGFRFSGWMTELTMLTYCFCGFLEMIACRTFQRKGSIKDYLVLSALTMGGMYFTNWSLAYLNYTTRIVFKSSKVVPTMIFGTVVQGRRYTVGEYLAAAVLIVGISLFTLGDAQGYPAFHSTGIGLITLGLVCDALTSNFEEKRFFRCVDPSSQAEVVMYASFFGAIYGAVVLVWSGEWQPALEHSIEQPMAPMLIITSAVMGYVSVVFVLSLINNFGATNTEIVKSMRKVLSICISFILFPKPFDWKYLLGMLACIISLVVTHMIKKQKMSHGGTSM</sequence>
<dbReference type="PANTHER" id="PTHR10778">
    <property type="entry name" value="SOLUTE CARRIER FAMILY 35 MEMBER B"/>
    <property type="match status" value="1"/>
</dbReference>
<reference evidence="8 9" key="1">
    <citation type="journal article" date="2015" name="Genome Biol. Evol.">
        <title>Comparative Genomics of a Bacterivorous Green Alga Reveals Evolutionary Causalities and Consequences of Phago-Mixotrophic Mode of Nutrition.</title>
        <authorList>
            <person name="Burns J.A."/>
            <person name="Paasch A."/>
            <person name="Narechania A."/>
            <person name="Kim E."/>
        </authorList>
    </citation>
    <scope>NUCLEOTIDE SEQUENCE [LARGE SCALE GENOMIC DNA]</scope>
    <source>
        <strain evidence="8 9">PLY_AMNH</strain>
    </source>
</reference>
<feature type="transmembrane region" description="Helical" evidence="7">
    <location>
        <begin position="152"/>
        <end position="170"/>
    </location>
</feature>
<feature type="transmembrane region" description="Helical" evidence="7">
    <location>
        <begin position="255"/>
        <end position="275"/>
    </location>
</feature>
<dbReference type="InterPro" id="IPR013657">
    <property type="entry name" value="SCL35B1-4/HUT1"/>
</dbReference>
<feature type="transmembrane region" description="Helical" evidence="7">
    <location>
        <begin position="217"/>
        <end position="235"/>
    </location>
</feature>
<keyword evidence="3" id="KW-0813">Transport</keyword>
<comment type="caution">
    <text evidence="8">The sequence shown here is derived from an EMBL/GenBank/DDBJ whole genome shotgun (WGS) entry which is preliminary data.</text>
</comment>
<dbReference type="Proteomes" id="UP001190700">
    <property type="component" value="Unassembled WGS sequence"/>
</dbReference>
<keyword evidence="4 7" id="KW-0812">Transmembrane</keyword>
<comment type="subcellular location">
    <subcellularLocation>
        <location evidence="1">Membrane</location>
        <topology evidence="1">Multi-pass membrane protein</topology>
    </subcellularLocation>
</comment>
<dbReference type="GO" id="GO:0005789">
    <property type="term" value="C:endoplasmic reticulum membrane"/>
    <property type="evidence" value="ECO:0007669"/>
    <property type="project" value="TreeGrafter"/>
</dbReference>
<dbReference type="GO" id="GO:0000139">
    <property type="term" value="C:Golgi membrane"/>
    <property type="evidence" value="ECO:0007669"/>
    <property type="project" value="TreeGrafter"/>
</dbReference>
<name>A0AAE0LDN5_9CHLO</name>
<evidence type="ECO:0000256" key="2">
    <source>
        <dbReference type="ARBA" id="ARBA00008349"/>
    </source>
</evidence>
<evidence type="ECO:0000256" key="3">
    <source>
        <dbReference type="ARBA" id="ARBA00022448"/>
    </source>
</evidence>
<feature type="transmembrane region" description="Helical" evidence="7">
    <location>
        <begin position="66"/>
        <end position="89"/>
    </location>
</feature>
<evidence type="ECO:0000313" key="9">
    <source>
        <dbReference type="Proteomes" id="UP001190700"/>
    </source>
</evidence>
<keyword evidence="5 7" id="KW-1133">Transmembrane helix</keyword>
<evidence type="ECO:0000256" key="6">
    <source>
        <dbReference type="ARBA" id="ARBA00023136"/>
    </source>
</evidence>
<accession>A0AAE0LDN5</accession>
<dbReference type="PANTHER" id="PTHR10778:SF8">
    <property type="entry name" value="ADENOSINE 3'-PHOSPHO 5'-PHOSPHOSULFATE TRANSPORTER 2"/>
    <property type="match status" value="1"/>
</dbReference>
<dbReference type="EMBL" id="LGRX02004177">
    <property type="protein sequence ID" value="KAK3280954.1"/>
    <property type="molecule type" value="Genomic_DNA"/>
</dbReference>
<evidence type="ECO:0000256" key="4">
    <source>
        <dbReference type="ARBA" id="ARBA00022692"/>
    </source>
</evidence>
<feature type="transmembrane region" description="Helical" evidence="7">
    <location>
        <begin position="176"/>
        <end position="196"/>
    </location>
</feature>
<dbReference type="AlphaFoldDB" id="A0AAE0LDN5"/>
<evidence type="ECO:0000256" key="7">
    <source>
        <dbReference type="SAM" id="Phobius"/>
    </source>
</evidence>
<keyword evidence="9" id="KW-1185">Reference proteome</keyword>
<feature type="transmembrane region" description="Helical" evidence="7">
    <location>
        <begin position="309"/>
        <end position="326"/>
    </location>
</feature>
<evidence type="ECO:0000313" key="8">
    <source>
        <dbReference type="EMBL" id="KAK3280954.1"/>
    </source>
</evidence>
<dbReference type="GO" id="GO:0046964">
    <property type="term" value="F:3'-phosphoadenosine 5'-phosphosulfate transmembrane transporter activity"/>
    <property type="evidence" value="ECO:0007669"/>
    <property type="project" value="TreeGrafter"/>
</dbReference>
<dbReference type="Pfam" id="PF08449">
    <property type="entry name" value="UAA"/>
    <property type="match status" value="1"/>
</dbReference>
<proteinExistence type="inferred from homology"/>
<keyword evidence="6 7" id="KW-0472">Membrane</keyword>
<comment type="similarity">
    <text evidence="2">Belongs to the nucleotide-sugar transporter family. UDP-galactose:UMP antiporter (TC 2.A.7.11) subfamily.</text>
</comment>
<feature type="transmembrane region" description="Helical" evidence="7">
    <location>
        <begin position="36"/>
        <end position="54"/>
    </location>
</feature>
<gene>
    <name evidence="8" type="ORF">CYMTET_11233</name>
</gene>
<evidence type="ECO:0000256" key="1">
    <source>
        <dbReference type="ARBA" id="ARBA00004141"/>
    </source>
</evidence>